<gene>
    <name evidence="5" type="ORF">SAMN05444972_1046</name>
</gene>
<dbReference type="RefSeq" id="WP_091835426.1">
    <property type="nucleotide sequence ID" value="NZ_FPAA01000004.1"/>
</dbReference>
<protein>
    <submittedName>
        <fullName evidence="5">Siderophore synthetase component</fullName>
    </submittedName>
</protein>
<dbReference type="GO" id="GO:0019290">
    <property type="term" value="P:siderophore biosynthetic process"/>
    <property type="evidence" value="ECO:0007669"/>
    <property type="project" value="InterPro"/>
</dbReference>
<dbReference type="Pfam" id="PF04183">
    <property type="entry name" value="IucA_IucC"/>
    <property type="match status" value="1"/>
</dbReference>
<dbReference type="PANTHER" id="PTHR34384">
    <property type="entry name" value="L-2,3-DIAMINOPROPANOATE--CITRATE LIGASE"/>
    <property type="match status" value="1"/>
</dbReference>
<evidence type="ECO:0000313" key="6">
    <source>
        <dbReference type="Proteomes" id="UP000198660"/>
    </source>
</evidence>
<dbReference type="Proteomes" id="UP000198660">
    <property type="component" value="Unassembled WGS sequence"/>
</dbReference>
<dbReference type="InterPro" id="IPR037455">
    <property type="entry name" value="LucA/IucC-like"/>
</dbReference>
<dbReference type="Pfam" id="PF06276">
    <property type="entry name" value="FhuF"/>
    <property type="match status" value="1"/>
</dbReference>
<dbReference type="Gene3D" id="1.10.510.40">
    <property type="match status" value="1"/>
</dbReference>
<dbReference type="OrthoDB" id="2989563at2"/>
<dbReference type="InterPro" id="IPR022770">
    <property type="entry name" value="IucA/IucC-like_C"/>
</dbReference>
<sequence>MPRTSAQQATMQSFFNCYLKETGNFQILSQEEFLDQDVYQSILRNSPIGKGILCPLKHHQMEILVPLQYWSLTERHLFVFPFSYRVGSSDEWLPLDYVTFITLVTKELSIAQGLNEFPDDLVERVIQSCQHIASFVDARKEDQQELYGTDFHFLDAEQSLIFGHLMHPTPKSRQGLSTIEHESYSPELKGAHPLHLFRAHQSLIQEDSTTGQRATELIKAELQADPDLSDAFKQQYCQPDEYAILPIHPQQATYLLKEAYVQTWLKEGLLLDLGVQGGSWYATSSLRTLYRPTASWMLKVSVNIKITNSLRLNKYKELERGVEVSRILASQIGQEMKEAHPHFQVIEDPAFLTLVHPDREESGFEISLRNNPFKGDAGKQVSLIAGLCQDAMFDEASRLAQLITSLAKAEGRSTAEVSLDWFQRYLNIAFEPLIWLYMNYGIALEAHQQNSLIQLKDGYPNRFYYRDNQGYYYSRSTFPHLQQILPGIDEKSQTMCEDHVADERFRYYFFQNHLFGLINRFGVDGLIDEELLLSELRERLERHLPFNREPSTLLYSLLHDERIPCKANLLTRVHDMDELVGPMESQSVYVQVNNPLSKGVSSRHELTSTQG</sequence>
<organism evidence="5 6">
    <name type="scientific">Marininema halotolerans</name>
    <dbReference type="NCBI Taxonomy" id="1155944"/>
    <lineage>
        <taxon>Bacteria</taxon>
        <taxon>Bacillati</taxon>
        <taxon>Bacillota</taxon>
        <taxon>Bacilli</taxon>
        <taxon>Bacillales</taxon>
        <taxon>Thermoactinomycetaceae</taxon>
        <taxon>Marininema</taxon>
    </lineage>
</organism>
<reference evidence="6" key="1">
    <citation type="submission" date="2016-10" db="EMBL/GenBank/DDBJ databases">
        <authorList>
            <person name="Varghese N."/>
            <person name="Submissions S."/>
        </authorList>
    </citation>
    <scope>NUCLEOTIDE SEQUENCE [LARGE SCALE GENOMIC DNA]</scope>
    <source>
        <strain evidence="6">DSM 45789</strain>
    </source>
</reference>
<feature type="domain" description="Aerobactin siderophore biosynthesis IucA/IucC-like C-terminal" evidence="4">
    <location>
        <begin position="420"/>
        <end position="579"/>
    </location>
</feature>
<dbReference type="EMBL" id="FPAA01000004">
    <property type="protein sequence ID" value="SFS58276.1"/>
    <property type="molecule type" value="Genomic_DNA"/>
</dbReference>
<evidence type="ECO:0000259" key="3">
    <source>
        <dbReference type="Pfam" id="PF04183"/>
    </source>
</evidence>
<accession>A0A1I6R0P5</accession>
<name>A0A1I6R0P5_9BACL</name>
<dbReference type="GO" id="GO:0016881">
    <property type="term" value="F:acid-amino acid ligase activity"/>
    <property type="evidence" value="ECO:0007669"/>
    <property type="project" value="UniProtKB-ARBA"/>
</dbReference>
<evidence type="ECO:0000259" key="4">
    <source>
        <dbReference type="Pfam" id="PF06276"/>
    </source>
</evidence>
<dbReference type="PANTHER" id="PTHR34384:SF5">
    <property type="entry name" value="L-2,3-DIAMINOPROPANOATE--CITRATE LIGASE"/>
    <property type="match status" value="1"/>
</dbReference>
<dbReference type="InterPro" id="IPR007310">
    <property type="entry name" value="Aerobactin_biosyn_IucA/IucC_N"/>
</dbReference>
<evidence type="ECO:0000313" key="5">
    <source>
        <dbReference type="EMBL" id="SFS58276.1"/>
    </source>
</evidence>
<evidence type="ECO:0000256" key="1">
    <source>
        <dbReference type="ARBA" id="ARBA00004924"/>
    </source>
</evidence>
<comment type="similarity">
    <text evidence="2">Belongs to the IucA/IucC family.</text>
</comment>
<proteinExistence type="inferred from homology"/>
<dbReference type="AlphaFoldDB" id="A0A1I6R0P5"/>
<comment type="pathway">
    <text evidence="1">Siderophore biosynthesis.</text>
</comment>
<evidence type="ECO:0000256" key="2">
    <source>
        <dbReference type="ARBA" id="ARBA00007832"/>
    </source>
</evidence>
<feature type="domain" description="Aerobactin siderophore biosynthesis IucA/IucC N-terminal" evidence="3">
    <location>
        <begin position="153"/>
        <end position="389"/>
    </location>
</feature>
<keyword evidence="6" id="KW-1185">Reference proteome</keyword>